<keyword evidence="1" id="KW-1133">Transmembrane helix</keyword>
<comment type="caution">
    <text evidence="2">The sequence shown here is derived from an EMBL/GenBank/DDBJ whole genome shotgun (WGS) entry which is preliminary data.</text>
</comment>
<keyword evidence="1" id="KW-0472">Membrane</keyword>
<organism evidence="2">
    <name type="scientific">marine sediment metagenome</name>
    <dbReference type="NCBI Taxonomy" id="412755"/>
    <lineage>
        <taxon>unclassified sequences</taxon>
        <taxon>metagenomes</taxon>
        <taxon>ecological metagenomes</taxon>
    </lineage>
</organism>
<gene>
    <name evidence="2" type="ORF">S06H3_54408</name>
</gene>
<evidence type="ECO:0000256" key="1">
    <source>
        <dbReference type="SAM" id="Phobius"/>
    </source>
</evidence>
<dbReference type="AlphaFoldDB" id="X1Q791"/>
<keyword evidence="1" id="KW-0812">Transmembrane</keyword>
<accession>X1Q791</accession>
<feature type="non-terminal residue" evidence="2">
    <location>
        <position position="1"/>
    </location>
</feature>
<dbReference type="EMBL" id="BARV01034790">
    <property type="protein sequence ID" value="GAI50626.1"/>
    <property type="molecule type" value="Genomic_DNA"/>
</dbReference>
<evidence type="ECO:0000313" key="2">
    <source>
        <dbReference type="EMBL" id="GAI50626.1"/>
    </source>
</evidence>
<sequence length="124" mass="13644">EKALENFCDPEVVAVTSDITPLNPNPITLLNCWFRNLVTPQLTQRACCFLFKNPALTSLFNVNGYISKQDIIPLKKRLEGKIIKDSSLTVLTDIPGDQQLQTVLILLGIGGATATTGYLIAKRK</sequence>
<protein>
    <submittedName>
        <fullName evidence="2">Uncharacterized protein</fullName>
    </submittedName>
</protein>
<name>X1Q791_9ZZZZ</name>
<proteinExistence type="predicted"/>
<feature type="transmembrane region" description="Helical" evidence="1">
    <location>
        <begin position="100"/>
        <end position="121"/>
    </location>
</feature>
<reference evidence="2" key="1">
    <citation type="journal article" date="2014" name="Front. Microbiol.">
        <title>High frequency of phylogenetically diverse reductive dehalogenase-homologous genes in deep subseafloor sedimentary metagenomes.</title>
        <authorList>
            <person name="Kawai M."/>
            <person name="Futagami T."/>
            <person name="Toyoda A."/>
            <person name="Takaki Y."/>
            <person name="Nishi S."/>
            <person name="Hori S."/>
            <person name="Arai W."/>
            <person name="Tsubouchi T."/>
            <person name="Morono Y."/>
            <person name="Uchiyama I."/>
            <person name="Ito T."/>
            <person name="Fujiyama A."/>
            <person name="Inagaki F."/>
            <person name="Takami H."/>
        </authorList>
    </citation>
    <scope>NUCLEOTIDE SEQUENCE</scope>
    <source>
        <strain evidence="2">Expedition CK06-06</strain>
    </source>
</reference>